<dbReference type="PANTHER" id="PTHR30086">
    <property type="entry name" value="ARGININE EXPORTER PROTEIN ARGO"/>
    <property type="match status" value="1"/>
</dbReference>
<feature type="transmembrane region" description="Helical" evidence="6">
    <location>
        <begin position="70"/>
        <end position="91"/>
    </location>
</feature>
<keyword evidence="2" id="KW-1003">Cell membrane</keyword>
<dbReference type="AlphaFoldDB" id="A0A5C4NC23"/>
<comment type="subcellular location">
    <subcellularLocation>
        <location evidence="1">Cell membrane</location>
        <topology evidence="1">Multi-pass membrane protein</topology>
    </subcellularLocation>
</comment>
<organism evidence="7 8">
    <name type="scientific">Rubellimicrobium roseum</name>
    <dbReference type="NCBI Taxonomy" id="687525"/>
    <lineage>
        <taxon>Bacteria</taxon>
        <taxon>Pseudomonadati</taxon>
        <taxon>Pseudomonadota</taxon>
        <taxon>Alphaproteobacteria</taxon>
        <taxon>Rhodobacterales</taxon>
        <taxon>Roseobacteraceae</taxon>
        <taxon>Rubellimicrobium</taxon>
    </lineage>
</organism>
<name>A0A5C4NC23_9RHOB</name>
<evidence type="ECO:0000256" key="2">
    <source>
        <dbReference type="ARBA" id="ARBA00022475"/>
    </source>
</evidence>
<proteinExistence type="predicted"/>
<evidence type="ECO:0000256" key="3">
    <source>
        <dbReference type="ARBA" id="ARBA00022692"/>
    </source>
</evidence>
<evidence type="ECO:0000313" key="7">
    <source>
        <dbReference type="EMBL" id="TNC67591.1"/>
    </source>
</evidence>
<keyword evidence="4 6" id="KW-1133">Transmembrane helix</keyword>
<feature type="transmembrane region" description="Helical" evidence="6">
    <location>
        <begin position="103"/>
        <end position="123"/>
    </location>
</feature>
<evidence type="ECO:0000256" key="5">
    <source>
        <dbReference type="ARBA" id="ARBA00023136"/>
    </source>
</evidence>
<keyword evidence="5 6" id="KW-0472">Membrane</keyword>
<feature type="transmembrane region" description="Helical" evidence="6">
    <location>
        <begin position="35"/>
        <end position="58"/>
    </location>
</feature>
<dbReference type="OrthoDB" id="5638726at2"/>
<dbReference type="GO" id="GO:0005886">
    <property type="term" value="C:plasma membrane"/>
    <property type="evidence" value="ECO:0007669"/>
    <property type="project" value="UniProtKB-SubCell"/>
</dbReference>
<evidence type="ECO:0000256" key="6">
    <source>
        <dbReference type="SAM" id="Phobius"/>
    </source>
</evidence>
<dbReference type="GO" id="GO:0015171">
    <property type="term" value="F:amino acid transmembrane transporter activity"/>
    <property type="evidence" value="ECO:0007669"/>
    <property type="project" value="TreeGrafter"/>
</dbReference>
<dbReference type="Pfam" id="PF01810">
    <property type="entry name" value="LysE"/>
    <property type="match status" value="1"/>
</dbReference>
<sequence>MAACVTGFLTGLSLILAIGAQNAFVLRQGLLRAHVLPLCLLCALSDAVLIAAGVLGFGALTQALPGLPRVMALGGAAFLLVYGAQRLWAAWKGDYGLVLSGRSAPLGATLAMGAAFTWLNPHVYLDTLGLVGAVSTQFEGSHRLAFGLGATTASFVFFFSLGYGARLLAPVMTSAASWRVLDTAIAAVMWTLAAGLVLSA</sequence>
<accession>A0A5C4NC23</accession>
<dbReference type="InterPro" id="IPR001123">
    <property type="entry name" value="LeuE-type"/>
</dbReference>
<feature type="transmembrane region" description="Helical" evidence="6">
    <location>
        <begin position="144"/>
        <end position="164"/>
    </location>
</feature>
<evidence type="ECO:0000313" key="8">
    <source>
        <dbReference type="Proteomes" id="UP000305709"/>
    </source>
</evidence>
<reference evidence="7 8" key="1">
    <citation type="submission" date="2019-06" db="EMBL/GenBank/DDBJ databases">
        <authorList>
            <person name="Jiang L."/>
        </authorList>
    </citation>
    <scope>NUCLEOTIDE SEQUENCE [LARGE SCALE GENOMIC DNA]</scope>
    <source>
        <strain evidence="7 8">YIM 48858</strain>
    </source>
</reference>
<evidence type="ECO:0000256" key="1">
    <source>
        <dbReference type="ARBA" id="ARBA00004651"/>
    </source>
</evidence>
<protein>
    <submittedName>
        <fullName evidence="7">Amino acid transporter</fullName>
    </submittedName>
</protein>
<feature type="transmembrane region" description="Helical" evidence="6">
    <location>
        <begin position="176"/>
        <end position="198"/>
    </location>
</feature>
<keyword evidence="8" id="KW-1185">Reference proteome</keyword>
<comment type="caution">
    <text evidence="7">The sequence shown here is derived from an EMBL/GenBank/DDBJ whole genome shotgun (WGS) entry which is preliminary data.</text>
</comment>
<dbReference type="Proteomes" id="UP000305709">
    <property type="component" value="Unassembled WGS sequence"/>
</dbReference>
<keyword evidence="3 6" id="KW-0812">Transmembrane</keyword>
<dbReference type="EMBL" id="VDFV01000027">
    <property type="protein sequence ID" value="TNC67591.1"/>
    <property type="molecule type" value="Genomic_DNA"/>
</dbReference>
<dbReference type="PANTHER" id="PTHR30086:SF20">
    <property type="entry name" value="ARGININE EXPORTER PROTEIN ARGO-RELATED"/>
    <property type="match status" value="1"/>
</dbReference>
<evidence type="ECO:0000256" key="4">
    <source>
        <dbReference type="ARBA" id="ARBA00022989"/>
    </source>
</evidence>
<gene>
    <name evidence="7" type="ORF">FHG71_15405</name>
</gene>